<evidence type="ECO:0000259" key="4">
    <source>
        <dbReference type="PROSITE" id="PS51379"/>
    </source>
</evidence>
<gene>
    <name evidence="5" type="ORF">POSPLADRAFT_1179636</name>
</gene>
<dbReference type="PANTHER" id="PTHR31001:SF56">
    <property type="entry name" value="ZN(2)-C6 FUNGAL-TYPE DOMAIN-CONTAINING PROTEIN"/>
    <property type="match status" value="1"/>
</dbReference>
<evidence type="ECO:0000313" key="5">
    <source>
        <dbReference type="EMBL" id="OSX64036.1"/>
    </source>
</evidence>
<evidence type="ECO:0000256" key="3">
    <source>
        <dbReference type="SAM" id="MobiDB-lite"/>
    </source>
</evidence>
<protein>
    <recommendedName>
        <fullName evidence="4">4Fe-4S ferredoxin-type domain-containing protein</fullName>
    </recommendedName>
</protein>
<dbReference type="PROSITE" id="PS51379">
    <property type="entry name" value="4FE4S_FER_2"/>
    <property type="match status" value="1"/>
</dbReference>
<dbReference type="GO" id="GO:0008270">
    <property type="term" value="F:zinc ion binding"/>
    <property type="evidence" value="ECO:0007669"/>
    <property type="project" value="InterPro"/>
</dbReference>
<feature type="region of interest" description="Disordered" evidence="3">
    <location>
        <begin position="1"/>
        <end position="24"/>
    </location>
</feature>
<feature type="region of interest" description="Disordered" evidence="3">
    <location>
        <begin position="699"/>
        <end position="744"/>
    </location>
</feature>
<proteinExistence type="predicted"/>
<sequence length="865" mass="95939">MPAESPPRLNAAARHRRATRNESAELKTDLVSAREIELKRSRGEISCAECRSASLWNAQIRCDKSIPCQSCQRRGCASLCPNGVLATGQGTRFVLAATEHLHRRIAKMSERVRQVEDALAILQAKCSNQPHPLLSGGRASSVDPDDDSPDLEPAQTSPLNVTDTFGMLSISNSGVSTFFGPTGGVENDSNMSPGGESDPVDRHDSLSPAPEGLIRFSDAFPFTPLDPPHAIMELIRSYLPSYERACYLGDIFLEHAGWMFSSLPRDQLVDEMIPFYYREANKPLPSIDYSGAHSLALLLFTFAAGALCDPEQETYNAEAAHFYQLARAALCLESVWVKPSLMTIQVLHMHSVYTAMVENPHESGDTDMAVSWGMVTLACTVAMSVHRDSARWDLPKFMVERRRLVFWNIFQADSWQSLTTGRPPSFVRTYIDCKYPRGDYNLGKDFDLSDFEIWFTHFAFQCVADVAMKTLAAEPPSYETIMELDKQVREFQISPGAIALVEGLEPASAPDIEPTNIATSMQNFVAAHSREVLLLYIHRAFFAQALIDHPKNPVRSEYAHSYLTAYRCARTIVKMIRGQYAQYPGVCSRIWPIWTYGFSATVVLGMVVTRSPQSPLATEAMIELSSACELFTQAGRHNRRAAKALGILLRLQDKARNALATAQPTLPVALDPKSEQERVKTEMDQDQLEIFAGRKASTAKQSSQWSMQSRHSQNASSSSHLSYTPPRPQEQLYPSPGQNNWLPQQLDVPQYSVPAGTSWYRAGSYTQTAPDYGWTNQGHAYPTMLPHAGNMVPSGSPLPVGGAQQYRHASQVYPGPSGLHMPQPAQQYPHTQLVDPASRGNASLDARWTSFIHEEGCLDDGNFRP</sequence>
<dbReference type="EMBL" id="KZ110594">
    <property type="protein sequence ID" value="OSX64036.1"/>
    <property type="molecule type" value="Genomic_DNA"/>
</dbReference>
<reference evidence="5 6" key="1">
    <citation type="submission" date="2017-04" db="EMBL/GenBank/DDBJ databases">
        <title>Genome Sequence of the Model Brown-Rot Fungus Postia placenta SB12.</title>
        <authorList>
            <consortium name="DOE Joint Genome Institute"/>
            <person name="Gaskell J."/>
            <person name="Kersten P."/>
            <person name="Larrondo L.F."/>
            <person name="Canessa P."/>
            <person name="Martinez D."/>
            <person name="Hibbett D."/>
            <person name="Schmoll M."/>
            <person name="Kubicek C.P."/>
            <person name="Martinez A.T."/>
            <person name="Yadav J."/>
            <person name="Master E."/>
            <person name="Magnuson J.K."/>
            <person name="James T."/>
            <person name="Yaver D."/>
            <person name="Berka R."/>
            <person name="Labutti K."/>
            <person name="Lipzen A."/>
            <person name="Aerts A."/>
            <person name="Barry K."/>
            <person name="Henrissat B."/>
            <person name="Blanchette R."/>
            <person name="Grigoriev I."/>
            <person name="Cullen D."/>
        </authorList>
    </citation>
    <scope>NUCLEOTIDE SEQUENCE [LARGE SCALE GENOMIC DNA]</scope>
    <source>
        <strain evidence="5 6">MAD-698-R-SB12</strain>
    </source>
</reference>
<dbReference type="RefSeq" id="XP_024340830.1">
    <property type="nucleotide sequence ID" value="XM_024488686.1"/>
</dbReference>
<feature type="domain" description="4Fe-4S ferredoxin-type" evidence="4">
    <location>
        <begin position="58"/>
        <end position="90"/>
    </location>
</feature>
<keyword evidence="2" id="KW-0539">Nucleus</keyword>
<dbReference type="GO" id="GO:0005634">
    <property type="term" value="C:nucleus"/>
    <property type="evidence" value="ECO:0007669"/>
    <property type="project" value="UniProtKB-SubCell"/>
</dbReference>
<dbReference type="InterPro" id="IPR017896">
    <property type="entry name" value="4Fe4S_Fe-S-bd"/>
</dbReference>
<feature type="region of interest" description="Disordered" evidence="3">
    <location>
        <begin position="179"/>
        <end position="202"/>
    </location>
</feature>
<dbReference type="GO" id="GO:0003677">
    <property type="term" value="F:DNA binding"/>
    <property type="evidence" value="ECO:0007669"/>
    <property type="project" value="InterPro"/>
</dbReference>
<evidence type="ECO:0000256" key="1">
    <source>
        <dbReference type="ARBA" id="ARBA00004123"/>
    </source>
</evidence>
<dbReference type="GeneID" id="36333635"/>
<feature type="compositionally biased region" description="Low complexity" evidence="3">
    <location>
        <begin position="706"/>
        <end position="722"/>
    </location>
</feature>
<evidence type="ECO:0000313" key="6">
    <source>
        <dbReference type="Proteomes" id="UP000194127"/>
    </source>
</evidence>
<dbReference type="GO" id="GO:0006351">
    <property type="term" value="P:DNA-templated transcription"/>
    <property type="evidence" value="ECO:0007669"/>
    <property type="project" value="InterPro"/>
</dbReference>
<dbReference type="InterPro" id="IPR007219">
    <property type="entry name" value="XnlR_reg_dom"/>
</dbReference>
<comment type="subcellular location">
    <subcellularLocation>
        <location evidence="1">Nucleus</location>
    </subcellularLocation>
</comment>
<name>A0A1X6N6C6_9APHY</name>
<dbReference type="InterPro" id="IPR050613">
    <property type="entry name" value="Sec_Metabolite_Reg"/>
</dbReference>
<dbReference type="PANTHER" id="PTHR31001">
    <property type="entry name" value="UNCHARACTERIZED TRANSCRIPTIONAL REGULATORY PROTEIN"/>
    <property type="match status" value="1"/>
</dbReference>
<dbReference type="Pfam" id="PF04082">
    <property type="entry name" value="Fungal_trans"/>
    <property type="match status" value="1"/>
</dbReference>
<dbReference type="OrthoDB" id="424974at2759"/>
<dbReference type="AlphaFoldDB" id="A0A1X6N6C6"/>
<keyword evidence="6" id="KW-1185">Reference proteome</keyword>
<dbReference type="CDD" id="cd12148">
    <property type="entry name" value="fungal_TF_MHR"/>
    <property type="match status" value="1"/>
</dbReference>
<organism evidence="5 6">
    <name type="scientific">Postia placenta MAD-698-R-SB12</name>
    <dbReference type="NCBI Taxonomy" id="670580"/>
    <lineage>
        <taxon>Eukaryota</taxon>
        <taxon>Fungi</taxon>
        <taxon>Dikarya</taxon>
        <taxon>Basidiomycota</taxon>
        <taxon>Agaricomycotina</taxon>
        <taxon>Agaricomycetes</taxon>
        <taxon>Polyporales</taxon>
        <taxon>Adustoporiaceae</taxon>
        <taxon>Rhodonia</taxon>
    </lineage>
</organism>
<feature type="region of interest" description="Disordered" evidence="3">
    <location>
        <begin position="130"/>
        <end position="157"/>
    </location>
</feature>
<dbReference type="SMART" id="SM00906">
    <property type="entry name" value="Fungal_trans"/>
    <property type="match status" value="1"/>
</dbReference>
<evidence type="ECO:0000256" key="2">
    <source>
        <dbReference type="ARBA" id="ARBA00023242"/>
    </source>
</evidence>
<accession>A0A1X6N6C6</accession>
<dbReference type="Proteomes" id="UP000194127">
    <property type="component" value="Unassembled WGS sequence"/>
</dbReference>